<dbReference type="EMBL" id="BARU01013794">
    <property type="protein sequence ID" value="GAH40928.1"/>
    <property type="molecule type" value="Genomic_DNA"/>
</dbReference>
<gene>
    <name evidence="1" type="ORF">S03H2_24702</name>
</gene>
<dbReference type="AlphaFoldDB" id="X1H6I1"/>
<evidence type="ECO:0000313" key="1">
    <source>
        <dbReference type="EMBL" id="GAH40928.1"/>
    </source>
</evidence>
<name>X1H6I1_9ZZZZ</name>
<comment type="caution">
    <text evidence="1">The sequence shown here is derived from an EMBL/GenBank/DDBJ whole genome shotgun (WGS) entry which is preliminary data.</text>
</comment>
<accession>X1H6I1</accession>
<proteinExistence type="predicted"/>
<organism evidence="1">
    <name type="scientific">marine sediment metagenome</name>
    <dbReference type="NCBI Taxonomy" id="412755"/>
    <lineage>
        <taxon>unclassified sequences</taxon>
        <taxon>metagenomes</taxon>
        <taxon>ecological metagenomes</taxon>
    </lineage>
</organism>
<protein>
    <submittedName>
        <fullName evidence="1">Uncharacterized protein</fullName>
    </submittedName>
</protein>
<sequence>MSFQIEKLNRFIATQPAFSDVPFGLVQGQPITPRKALDMLQRGEAVAEVSQAMAKAGLDPPEDWELVEAYYRMLAALPEPKPKIYVIGTEMTMEDALLHIQRKDAEGQDLLKSYRGLLVEMAR</sequence>
<feature type="non-terminal residue" evidence="1">
    <location>
        <position position="123"/>
    </location>
</feature>
<reference evidence="1" key="1">
    <citation type="journal article" date="2014" name="Front. Microbiol.">
        <title>High frequency of phylogenetically diverse reductive dehalogenase-homologous genes in deep subseafloor sedimentary metagenomes.</title>
        <authorList>
            <person name="Kawai M."/>
            <person name="Futagami T."/>
            <person name="Toyoda A."/>
            <person name="Takaki Y."/>
            <person name="Nishi S."/>
            <person name="Hori S."/>
            <person name="Arai W."/>
            <person name="Tsubouchi T."/>
            <person name="Morono Y."/>
            <person name="Uchiyama I."/>
            <person name="Ito T."/>
            <person name="Fujiyama A."/>
            <person name="Inagaki F."/>
            <person name="Takami H."/>
        </authorList>
    </citation>
    <scope>NUCLEOTIDE SEQUENCE</scope>
    <source>
        <strain evidence="1">Expedition CK06-06</strain>
    </source>
</reference>